<dbReference type="GO" id="GO:0001228">
    <property type="term" value="F:DNA-binding transcription activator activity, RNA polymerase II-specific"/>
    <property type="evidence" value="ECO:0007669"/>
    <property type="project" value="TreeGrafter"/>
</dbReference>
<dbReference type="InterPro" id="IPR046347">
    <property type="entry name" value="bZIP_sf"/>
</dbReference>
<dbReference type="PROSITE" id="PS00036">
    <property type="entry name" value="BZIP_BASIC"/>
    <property type="match status" value="1"/>
</dbReference>
<evidence type="ECO:0000256" key="6">
    <source>
        <dbReference type="ARBA" id="ARBA00023163"/>
    </source>
</evidence>
<proteinExistence type="inferred from homology"/>
<dbReference type="GO" id="GO:0000976">
    <property type="term" value="F:transcription cis-regulatory region binding"/>
    <property type="evidence" value="ECO:0007669"/>
    <property type="project" value="InterPro"/>
</dbReference>
<evidence type="ECO:0000256" key="2">
    <source>
        <dbReference type="ARBA" id="ARBA00004123"/>
    </source>
</evidence>
<comment type="function">
    <text evidence="1">Putative transcription factor.</text>
</comment>
<dbReference type="InterPro" id="IPR050936">
    <property type="entry name" value="AP-1-like"/>
</dbReference>
<dbReference type="OrthoDB" id="2593073at2759"/>
<dbReference type="EMBL" id="QVQW01000018">
    <property type="protein sequence ID" value="RKU45866.1"/>
    <property type="molecule type" value="Genomic_DNA"/>
</dbReference>
<feature type="compositionally biased region" description="Pro residues" evidence="10">
    <location>
        <begin position="248"/>
        <end position="263"/>
    </location>
</feature>
<name>A0A420YDB1_9PEZI</name>
<feature type="region of interest" description="Disordered" evidence="10">
    <location>
        <begin position="226"/>
        <end position="340"/>
    </location>
</feature>
<comment type="caution">
    <text evidence="12">The sequence shown here is derived from an EMBL/GenBank/DDBJ whole genome shotgun (WGS) entry which is preliminary data.</text>
</comment>
<dbReference type="STRING" id="177199.A0A420YDB1"/>
<evidence type="ECO:0000256" key="1">
    <source>
        <dbReference type="ARBA" id="ARBA00004049"/>
    </source>
</evidence>
<keyword evidence="5" id="KW-0238">DNA-binding</keyword>
<feature type="compositionally biased region" description="Basic and acidic residues" evidence="10">
    <location>
        <begin position="309"/>
        <end position="326"/>
    </location>
</feature>
<gene>
    <name evidence="12" type="ORF">DL546_007833</name>
</gene>
<keyword evidence="6" id="KW-0804">Transcription</keyword>
<dbReference type="SMART" id="SM00338">
    <property type="entry name" value="BRLZ"/>
    <property type="match status" value="1"/>
</dbReference>
<dbReference type="PANTHER" id="PTHR40621">
    <property type="entry name" value="TRANSCRIPTION FACTOR KAPC-RELATED"/>
    <property type="match status" value="1"/>
</dbReference>
<feature type="region of interest" description="Disordered" evidence="10">
    <location>
        <begin position="1"/>
        <end position="37"/>
    </location>
</feature>
<dbReference type="PANTHER" id="PTHR40621:SF11">
    <property type="entry name" value="TRANSCRIPTION FACTOR KAPC-RELATED"/>
    <property type="match status" value="1"/>
</dbReference>
<accession>A0A420YDB1</accession>
<evidence type="ECO:0000256" key="8">
    <source>
        <dbReference type="ARBA" id="ARBA00044067"/>
    </source>
</evidence>
<evidence type="ECO:0000256" key="3">
    <source>
        <dbReference type="ARBA" id="ARBA00007163"/>
    </source>
</evidence>
<evidence type="ECO:0000256" key="10">
    <source>
        <dbReference type="SAM" id="MobiDB-lite"/>
    </source>
</evidence>
<protein>
    <recommendedName>
        <fullName evidence="8">Putative transcription factor kapC</fullName>
    </recommendedName>
</protein>
<evidence type="ECO:0000256" key="5">
    <source>
        <dbReference type="ARBA" id="ARBA00023125"/>
    </source>
</evidence>
<comment type="similarity">
    <text evidence="3">Belongs to the bZIP family.</text>
</comment>
<evidence type="ECO:0000313" key="12">
    <source>
        <dbReference type="EMBL" id="RKU45866.1"/>
    </source>
</evidence>
<keyword evidence="13" id="KW-1185">Reference proteome</keyword>
<feature type="domain" description="BZIP" evidence="11">
    <location>
        <begin position="164"/>
        <end position="179"/>
    </location>
</feature>
<keyword evidence="9" id="KW-0175">Coiled coil</keyword>
<dbReference type="SUPFAM" id="SSF57959">
    <property type="entry name" value="Leucine zipper domain"/>
    <property type="match status" value="1"/>
</dbReference>
<dbReference type="InterPro" id="IPR004827">
    <property type="entry name" value="bZIP"/>
</dbReference>
<dbReference type="Pfam" id="PF00170">
    <property type="entry name" value="bZIP_1"/>
    <property type="match status" value="1"/>
</dbReference>
<feature type="compositionally biased region" description="Basic and acidic residues" evidence="10">
    <location>
        <begin position="151"/>
        <end position="162"/>
    </location>
</feature>
<feature type="coiled-coil region" evidence="9">
    <location>
        <begin position="177"/>
        <end position="207"/>
    </location>
</feature>
<dbReference type="Proteomes" id="UP000275385">
    <property type="component" value="Unassembled WGS sequence"/>
</dbReference>
<dbReference type="AlphaFoldDB" id="A0A420YDB1"/>
<evidence type="ECO:0000256" key="4">
    <source>
        <dbReference type="ARBA" id="ARBA00023015"/>
    </source>
</evidence>
<dbReference type="GO" id="GO:0090575">
    <property type="term" value="C:RNA polymerase II transcription regulator complex"/>
    <property type="evidence" value="ECO:0007669"/>
    <property type="project" value="TreeGrafter"/>
</dbReference>
<evidence type="ECO:0000313" key="13">
    <source>
        <dbReference type="Proteomes" id="UP000275385"/>
    </source>
</evidence>
<keyword evidence="7" id="KW-0539">Nucleus</keyword>
<evidence type="ECO:0000259" key="11">
    <source>
        <dbReference type="PROSITE" id="PS00036"/>
    </source>
</evidence>
<evidence type="ECO:0000256" key="9">
    <source>
        <dbReference type="SAM" id="Coils"/>
    </source>
</evidence>
<evidence type="ECO:0000256" key="7">
    <source>
        <dbReference type="ARBA" id="ARBA00023242"/>
    </source>
</evidence>
<dbReference type="Gene3D" id="1.20.5.170">
    <property type="match status" value="1"/>
</dbReference>
<feature type="region of interest" description="Disordered" evidence="10">
    <location>
        <begin position="106"/>
        <end position="175"/>
    </location>
</feature>
<sequence length="340" mass="36509">MNEDNLIKMVPQSAVKPQPAEQSNSNISHPPTYTDNQFPAQQFAASAANGVAASRTPVHGLSATALSSLPHGYNGTGAVEQDAHIHPELRTLREANAAAGQAPTANMMQAGAPPPPTPEALGQLGGPMHPSSSVSPSMDDTEMGDASMNDPSRKQAKRELSQSKRAAQNRAAQRAFRQRKELYIKKLEQEVKDMAEMEKANQALQNENYSLRQYVIALQSRLLDAHGEYPQPPPGLVLTPTMPQQHGVPPPAPGQAPPNPEPVQGPMADISTVPTSNASSLEAVAQAVAGLRDQRQLPEQQPQYPHIPAKPDQRSDEEARTDEEIGRQLQSETALPSAPM</sequence>
<reference evidence="12 13" key="1">
    <citation type="submission" date="2018-08" db="EMBL/GenBank/DDBJ databases">
        <title>Draft genome of the lignicolous fungus Coniochaeta pulveracea.</title>
        <authorList>
            <person name="Borstlap C.J."/>
            <person name="De Witt R.N."/>
            <person name="Botha A."/>
            <person name="Volschenk H."/>
        </authorList>
    </citation>
    <scope>NUCLEOTIDE SEQUENCE [LARGE SCALE GENOMIC DNA]</scope>
    <source>
        <strain evidence="12 13">CAB683</strain>
    </source>
</reference>
<feature type="compositionally biased region" description="Low complexity" evidence="10">
    <location>
        <begin position="165"/>
        <end position="175"/>
    </location>
</feature>
<feature type="compositionally biased region" description="Polar residues" evidence="10">
    <location>
        <begin position="20"/>
        <end position="35"/>
    </location>
</feature>
<comment type="subcellular location">
    <subcellularLocation>
        <location evidence="2">Nucleus</location>
    </subcellularLocation>
</comment>
<keyword evidence="4" id="KW-0805">Transcription regulation</keyword>
<organism evidence="12 13">
    <name type="scientific">Coniochaeta pulveracea</name>
    <dbReference type="NCBI Taxonomy" id="177199"/>
    <lineage>
        <taxon>Eukaryota</taxon>
        <taxon>Fungi</taxon>
        <taxon>Dikarya</taxon>
        <taxon>Ascomycota</taxon>
        <taxon>Pezizomycotina</taxon>
        <taxon>Sordariomycetes</taxon>
        <taxon>Sordariomycetidae</taxon>
        <taxon>Coniochaetales</taxon>
        <taxon>Coniochaetaceae</taxon>
        <taxon>Coniochaeta</taxon>
    </lineage>
</organism>